<reference evidence="2 3" key="1">
    <citation type="submission" date="2020-12" db="EMBL/GenBank/DDBJ databases">
        <title>A novel species.</title>
        <authorList>
            <person name="Li K."/>
        </authorList>
    </citation>
    <scope>NUCLEOTIDE SEQUENCE [LARGE SCALE GENOMIC DNA]</scope>
    <source>
        <strain evidence="2 3">ZYC-3</strain>
    </source>
</reference>
<dbReference type="SUPFAM" id="SSF56112">
    <property type="entry name" value="Protein kinase-like (PK-like)"/>
    <property type="match status" value="1"/>
</dbReference>
<gene>
    <name evidence="2" type="ORF">JEQ17_03200</name>
</gene>
<feature type="domain" description="Aminoglycoside phosphotransferase" evidence="1">
    <location>
        <begin position="83"/>
        <end position="263"/>
    </location>
</feature>
<evidence type="ECO:0000313" key="3">
    <source>
        <dbReference type="Proteomes" id="UP000595636"/>
    </source>
</evidence>
<accession>A0A7T7KU36</accession>
<dbReference type="RefSeq" id="WP_200393738.1">
    <property type="nucleotide sequence ID" value="NZ_CP066831.1"/>
</dbReference>
<protein>
    <submittedName>
        <fullName evidence="2">Phosphotransferase</fullName>
    </submittedName>
</protein>
<dbReference type="GO" id="GO:0016740">
    <property type="term" value="F:transferase activity"/>
    <property type="evidence" value="ECO:0007669"/>
    <property type="project" value="UniProtKB-KW"/>
</dbReference>
<evidence type="ECO:0000313" key="2">
    <source>
        <dbReference type="EMBL" id="QQM38571.1"/>
    </source>
</evidence>
<proteinExistence type="predicted"/>
<dbReference type="AlphaFoldDB" id="A0A7T7KU36"/>
<dbReference type="Proteomes" id="UP000595636">
    <property type="component" value="Chromosome"/>
</dbReference>
<keyword evidence="2" id="KW-0808">Transferase</keyword>
<dbReference type="EMBL" id="CP066831">
    <property type="protein sequence ID" value="QQM38571.1"/>
    <property type="molecule type" value="Genomic_DNA"/>
</dbReference>
<organism evidence="2 3">
    <name type="scientific">Streptomyces liliifuscus</name>
    <dbReference type="NCBI Taxonomy" id="2797636"/>
    <lineage>
        <taxon>Bacteria</taxon>
        <taxon>Bacillati</taxon>
        <taxon>Actinomycetota</taxon>
        <taxon>Actinomycetes</taxon>
        <taxon>Kitasatosporales</taxon>
        <taxon>Streptomycetaceae</taxon>
        <taxon>Streptomyces</taxon>
    </lineage>
</organism>
<evidence type="ECO:0000259" key="1">
    <source>
        <dbReference type="Pfam" id="PF01636"/>
    </source>
</evidence>
<sequence length="329" mass="35622">MAPRAETRAQLAGAARAALGGGRRLAAAERIAGGSKKGVYRLVMDDATTAIAYLWDHAENYWPTAEGDDDLTDPFSPGLGLDLFQAAHTRLDALGVRVPAIRLVDRDGAHCPADLAIVEDLPGENLEDLLARDPSVAAPVMARLGESLESMRQHRAPTYGKVAVVDGGGSSLGTSCEAVVLDRALRDLAEAASRDPRIAGARDRLEKRLRGLAAEVRPRAEYAVVHGELGPDHVLVDAVGNPVAIDIEGLMYFDVEWEHVFLRIRLHDAYRPLEVDGLDEDRLALYMLAQRLSLTAGPLRLLDGDFPDRAFMACVAEDNLTQALELIRI</sequence>
<dbReference type="Gene3D" id="3.90.1200.10">
    <property type="match status" value="1"/>
</dbReference>
<dbReference type="InterPro" id="IPR002575">
    <property type="entry name" value="Aminoglycoside_PTrfase"/>
</dbReference>
<dbReference type="InterPro" id="IPR011009">
    <property type="entry name" value="Kinase-like_dom_sf"/>
</dbReference>
<dbReference type="KEGG" id="slf:JEQ17_03200"/>
<name>A0A7T7KU36_9ACTN</name>
<keyword evidence="3" id="KW-1185">Reference proteome</keyword>
<dbReference type="Pfam" id="PF01636">
    <property type="entry name" value="APH"/>
    <property type="match status" value="1"/>
</dbReference>